<accession>A0A1I0PZJ1</accession>
<gene>
    <name evidence="1" type="ORF">SAMN05421659_106164</name>
</gene>
<protein>
    <submittedName>
        <fullName evidence="1">Uncharacterized protein</fullName>
    </submittedName>
</protein>
<dbReference type="Proteomes" id="UP000199701">
    <property type="component" value="Unassembled WGS sequence"/>
</dbReference>
<dbReference type="RefSeq" id="WP_092453349.1">
    <property type="nucleotide sequence ID" value="NZ_FOJI01000006.1"/>
</dbReference>
<organism evidence="1 2">
    <name type="scientific">[Clostridium] fimetarium</name>
    <dbReference type="NCBI Taxonomy" id="99656"/>
    <lineage>
        <taxon>Bacteria</taxon>
        <taxon>Bacillati</taxon>
        <taxon>Bacillota</taxon>
        <taxon>Clostridia</taxon>
        <taxon>Lachnospirales</taxon>
        <taxon>Lachnospiraceae</taxon>
    </lineage>
</organism>
<keyword evidence="2" id="KW-1185">Reference proteome</keyword>
<reference evidence="1 2" key="1">
    <citation type="submission" date="2016-10" db="EMBL/GenBank/DDBJ databases">
        <authorList>
            <person name="de Groot N.N."/>
        </authorList>
    </citation>
    <scope>NUCLEOTIDE SEQUENCE [LARGE SCALE GENOMIC DNA]</scope>
    <source>
        <strain evidence="1 2">DSM 9179</strain>
    </source>
</reference>
<dbReference type="AlphaFoldDB" id="A0A1I0PZJ1"/>
<dbReference type="STRING" id="99656.SAMN05421659_106164"/>
<dbReference type="OrthoDB" id="1934523at2"/>
<sequence>MSVKVNKKMNNITSNYSYYISEIDHIMHNLEKGRTYEKTGCRQDGYLATNISKLRKEINEMMYYIQKDELGIEEPSKKVLRTYEERENKE</sequence>
<proteinExistence type="predicted"/>
<evidence type="ECO:0000313" key="1">
    <source>
        <dbReference type="EMBL" id="SEW19985.1"/>
    </source>
</evidence>
<evidence type="ECO:0000313" key="2">
    <source>
        <dbReference type="Proteomes" id="UP000199701"/>
    </source>
</evidence>
<name>A0A1I0PZJ1_9FIRM</name>
<dbReference type="EMBL" id="FOJI01000006">
    <property type="protein sequence ID" value="SEW19985.1"/>
    <property type="molecule type" value="Genomic_DNA"/>
</dbReference>